<dbReference type="EMBL" id="JBHSPR010000017">
    <property type="protein sequence ID" value="MFC6018421.1"/>
    <property type="molecule type" value="Genomic_DNA"/>
</dbReference>
<feature type="region of interest" description="Disordered" evidence="1">
    <location>
        <begin position="118"/>
        <end position="142"/>
    </location>
</feature>
<dbReference type="InterPro" id="IPR025745">
    <property type="entry name" value="Mrr-like_N_dom"/>
</dbReference>
<dbReference type="PANTHER" id="PTHR30015:SF7">
    <property type="entry name" value="TYPE IV METHYL-DIRECTED RESTRICTION ENZYME ECOKMRR"/>
    <property type="match status" value="1"/>
</dbReference>
<protein>
    <submittedName>
        <fullName evidence="4">Restriction endonuclease</fullName>
        <ecNumber evidence="4">3.1.21.-</ecNumber>
    </submittedName>
</protein>
<dbReference type="GO" id="GO:0004519">
    <property type="term" value="F:endonuclease activity"/>
    <property type="evidence" value="ECO:0007669"/>
    <property type="project" value="UniProtKB-KW"/>
</dbReference>
<gene>
    <name evidence="4" type="ORF">ACFP2T_19695</name>
</gene>
<evidence type="ECO:0000256" key="1">
    <source>
        <dbReference type="SAM" id="MobiDB-lite"/>
    </source>
</evidence>
<feature type="domain" description="Restriction system protein Mrr-like N-terminal" evidence="3">
    <location>
        <begin position="6"/>
        <end position="90"/>
    </location>
</feature>
<evidence type="ECO:0000259" key="3">
    <source>
        <dbReference type="Pfam" id="PF14338"/>
    </source>
</evidence>
<dbReference type="Proteomes" id="UP001596203">
    <property type="component" value="Unassembled WGS sequence"/>
</dbReference>
<dbReference type="Gene3D" id="3.40.1350.10">
    <property type="match status" value="1"/>
</dbReference>
<evidence type="ECO:0000313" key="4">
    <source>
        <dbReference type="EMBL" id="MFC6018421.1"/>
    </source>
</evidence>
<dbReference type="SUPFAM" id="SSF52980">
    <property type="entry name" value="Restriction endonuclease-like"/>
    <property type="match status" value="1"/>
</dbReference>
<accession>A0ABW1KB05</accession>
<dbReference type="Pfam" id="PF04471">
    <property type="entry name" value="Mrr_cat"/>
    <property type="match status" value="1"/>
</dbReference>
<dbReference type="RefSeq" id="WP_377423890.1">
    <property type="nucleotide sequence ID" value="NZ_JBHSPR010000017.1"/>
</dbReference>
<evidence type="ECO:0000313" key="5">
    <source>
        <dbReference type="Proteomes" id="UP001596203"/>
    </source>
</evidence>
<sequence length="309" mass="34184">MTVPDYQSLMLPVLRAVADGNEHRLADVRRLLAEHLGLTDEDLALRIRSGAPVFDNRVHWAVTYMVQAGLLRRTKRAVVELTERGREVLAEEPSSVDNVLLSRYPEFLEFKMRARERQQDVPTGAATTPAPHSTSSGTPREQLADAVEEANAAVAAELLNRIRDREPTFLEQLVLQLLTAMGYGGRAGAAEHLGRSGDQGLDGVIRQDALGLDRVYVQAKRYGADHPVGRPEIQAFVGALHGAQADRGVFITTSRFTDDARDYADRVPARLVLIDGLRLTALMVLHNVGVQDEQTFTIKRVDEDFFEPA</sequence>
<name>A0ABW1KB05_9ACTN</name>
<dbReference type="InterPro" id="IPR011335">
    <property type="entry name" value="Restrct_endonuc-II-like"/>
</dbReference>
<feature type="domain" description="Restriction endonuclease type IV Mrr" evidence="2">
    <location>
        <begin position="165"/>
        <end position="283"/>
    </location>
</feature>
<feature type="compositionally biased region" description="Polar residues" evidence="1">
    <location>
        <begin position="130"/>
        <end position="139"/>
    </location>
</feature>
<comment type="caution">
    <text evidence="4">The sequence shown here is derived from an EMBL/GenBank/DDBJ whole genome shotgun (WGS) entry which is preliminary data.</text>
</comment>
<proteinExistence type="predicted"/>
<dbReference type="GO" id="GO:0016787">
    <property type="term" value="F:hydrolase activity"/>
    <property type="evidence" value="ECO:0007669"/>
    <property type="project" value="UniProtKB-KW"/>
</dbReference>
<dbReference type="InterPro" id="IPR011856">
    <property type="entry name" value="tRNA_endonuc-like_dom_sf"/>
</dbReference>
<dbReference type="InterPro" id="IPR052906">
    <property type="entry name" value="Type_IV_Methyl-Rstrct_Enzyme"/>
</dbReference>
<evidence type="ECO:0000259" key="2">
    <source>
        <dbReference type="Pfam" id="PF04471"/>
    </source>
</evidence>
<organism evidence="4 5">
    <name type="scientific">Plantactinospora solaniradicis</name>
    <dbReference type="NCBI Taxonomy" id="1723736"/>
    <lineage>
        <taxon>Bacteria</taxon>
        <taxon>Bacillati</taxon>
        <taxon>Actinomycetota</taxon>
        <taxon>Actinomycetes</taxon>
        <taxon>Micromonosporales</taxon>
        <taxon>Micromonosporaceae</taxon>
        <taxon>Plantactinospora</taxon>
    </lineage>
</organism>
<reference evidence="5" key="1">
    <citation type="journal article" date="2019" name="Int. J. Syst. Evol. Microbiol.">
        <title>The Global Catalogue of Microorganisms (GCM) 10K type strain sequencing project: providing services to taxonomists for standard genome sequencing and annotation.</title>
        <authorList>
            <consortium name="The Broad Institute Genomics Platform"/>
            <consortium name="The Broad Institute Genome Sequencing Center for Infectious Disease"/>
            <person name="Wu L."/>
            <person name="Ma J."/>
        </authorList>
    </citation>
    <scope>NUCLEOTIDE SEQUENCE [LARGE SCALE GENOMIC DNA]</scope>
    <source>
        <strain evidence="5">ZS-35-S2</strain>
    </source>
</reference>
<keyword evidence="4" id="KW-0255">Endonuclease</keyword>
<keyword evidence="4" id="KW-0540">Nuclease</keyword>
<dbReference type="EC" id="3.1.21.-" evidence="4"/>
<dbReference type="InterPro" id="IPR007560">
    <property type="entry name" value="Restrct_endonuc_IV_Mrr"/>
</dbReference>
<keyword evidence="4" id="KW-0378">Hydrolase</keyword>
<dbReference type="Pfam" id="PF14338">
    <property type="entry name" value="Mrr_N"/>
    <property type="match status" value="1"/>
</dbReference>
<dbReference type="PANTHER" id="PTHR30015">
    <property type="entry name" value="MRR RESTRICTION SYSTEM PROTEIN"/>
    <property type="match status" value="1"/>
</dbReference>
<keyword evidence="5" id="KW-1185">Reference proteome</keyword>